<organism evidence="2 3">
    <name type="scientific">Geobacillus kaustophilus GBlys</name>
    <dbReference type="NCBI Taxonomy" id="1337888"/>
    <lineage>
        <taxon>Bacteria</taxon>
        <taxon>Bacillati</taxon>
        <taxon>Bacillota</taxon>
        <taxon>Bacilli</taxon>
        <taxon>Bacillales</taxon>
        <taxon>Anoxybacillaceae</taxon>
        <taxon>Geobacillus</taxon>
        <taxon>Geobacillus thermoleovorans group</taxon>
    </lineage>
</organism>
<name>U2WQQ6_GEOKU</name>
<feature type="transmembrane region" description="Helical" evidence="1">
    <location>
        <begin position="12"/>
        <end position="33"/>
    </location>
</feature>
<keyword evidence="1" id="KW-1133">Transmembrane helix</keyword>
<evidence type="ECO:0000313" key="2">
    <source>
        <dbReference type="EMBL" id="GAD13106.1"/>
    </source>
</evidence>
<evidence type="ECO:0000313" key="3">
    <source>
        <dbReference type="Proteomes" id="UP000016424"/>
    </source>
</evidence>
<keyword evidence="1" id="KW-0812">Transmembrane</keyword>
<protein>
    <submittedName>
        <fullName evidence="2">Uncharacterized protein</fullName>
    </submittedName>
</protein>
<accession>U2WQQ6</accession>
<evidence type="ECO:0000256" key="1">
    <source>
        <dbReference type="SAM" id="Phobius"/>
    </source>
</evidence>
<dbReference type="Proteomes" id="UP000016424">
    <property type="component" value="Unassembled WGS sequence"/>
</dbReference>
<gene>
    <name evidence="2" type="ORF">GBL_1323</name>
</gene>
<dbReference type="AlphaFoldDB" id="U2WQQ6"/>
<dbReference type="EMBL" id="BASG01000008">
    <property type="protein sequence ID" value="GAD13106.1"/>
    <property type="molecule type" value="Genomic_DNA"/>
</dbReference>
<reference evidence="3" key="1">
    <citation type="journal article" date="2013" name="Genome">
        <title>Draft Genome Sequence of Geobacillus kaustophilus GBlys, a Lysogenic Strain with Bacteriophage phiOH2.</title>
        <authorList>
            <person name="Doi K."/>
            <person name="Mori K."/>
            <person name="Martono H."/>
            <person name="Nagayoshi Y."/>
            <person name="Fujino Y."/>
            <person name="Tashiro K."/>
            <person name="Kuhara S."/>
            <person name="Ohshima T."/>
        </authorList>
    </citation>
    <scope>NUCLEOTIDE SEQUENCE [LARGE SCALE GENOMIC DNA]</scope>
    <source>
        <strain evidence="3">GBlys</strain>
    </source>
</reference>
<comment type="caution">
    <text evidence="2">The sequence shown here is derived from an EMBL/GenBank/DDBJ whole genome shotgun (WGS) entry which is preliminary data.</text>
</comment>
<keyword evidence="1" id="KW-0472">Membrane</keyword>
<sequence length="37" mass="4650">MRESGKMEERAFRWFYVYIVLAVLLLSAPYWLWWLKP</sequence>
<proteinExistence type="predicted"/>